<reference evidence="1" key="1">
    <citation type="journal article" date="2023" name="Mol. Phylogenet. Evol.">
        <title>Genome-scale phylogeny and comparative genomics of the fungal order Sordariales.</title>
        <authorList>
            <person name="Hensen N."/>
            <person name="Bonometti L."/>
            <person name="Westerberg I."/>
            <person name="Brannstrom I.O."/>
            <person name="Guillou S."/>
            <person name="Cros-Aarteil S."/>
            <person name="Calhoun S."/>
            <person name="Haridas S."/>
            <person name="Kuo A."/>
            <person name="Mondo S."/>
            <person name="Pangilinan J."/>
            <person name="Riley R."/>
            <person name="LaButti K."/>
            <person name="Andreopoulos B."/>
            <person name="Lipzen A."/>
            <person name="Chen C."/>
            <person name="Yan M."/>
            <person name="Daum C."/>
            <person name="Ng V."/>
            <person name="Clum A."/>
            <person name="Steindorff A."/>
            <person name="Ohm R.A."/>
            <person name="Martin F."/>
            <person name="Silar P."/>
            <person name="Natvig D.O."/>
            <person name="Lalanne C."/>
            <person name="Gautier V."/>
            <person name="Ament-Velasquez S.L."/>
            <person name="Kruys A."/>
            <person name="Hutchinson M.I."/>
            <person name="Powell A.J."/>
            <person name="Barry K."/>
            <person name="Miller A.N."/>
            <person name="Grigoriev I.V."/>
            <person name="Debuchy R."/>
            <person name="Gladieux P."/>
            <person name="Hiltunen Thoren M."/>
            <person name="Johannesson H."/>
        </authorList>
    </citation>
    <scope>NUCLEOTIDE SEQUENCE</scope>
    <source>
        <strain evidence="1">FGSC 1904</strain>
    </source>
</reference>
<reference evidence="1" key="2">
    <citation type="submission" date="2023-07" db="EMBL/GenBank/DDBJ databases">
        <authorList>
            <consortium name="Lawrence Berkeley National Laboratory"/>
            <person name="Haridas S."/>
            <person name="Hensen N."/>
            <person name="Bonometti L."/>
            <person name="Westerberg I."/>
            <person name="Brannstrom I.O."/>
            <person name="Guillou S."/>
            <person name="Cros-Aarteil S."/>
            <person name="Calhoun S."/>
            <person name="Kuo A."/>
            <person name="Mondo S."/>
            <person name="Pangilinan J."/>
            <person name="Riley R."/>
            <person name="LaButti K."/>
            <person name="Andreopoulos B."/>
            <person name="Lipzen A."/>
            <person name="Chen C."/>
            <person name="Yanf M."/>
            <person name="Daum C."/>
            <person name="Ng V."/>
            <person name="Clum A."/>
            <person name="Steindorff A."/>
            <person name="Ohm R."/>
            <person name="Martin F."/>
            <person name="Silar P."/>
            <person name="Natvig D."/>
            <person name="Lalanne C."/>
            <person name="Gautier V."/>
            <person name="Ament-velasquez S.L."/>
            <person name="Kruys A."/>
            <person name="Hutchinson M.I."/>
            <person name="Powell A.J."/>
            <person name="Barry K."/>
            <person name="Miller A.N."/>
            <person name="Grigoriev I.V."/>
            <person name="Debuchy R."/>
            <person name="Gladieux P."/>
            <person name="Thoren M.H."/>
            <person name="Johannesson H."/>
        </authorList>
    </citation>
    <scope>NUCLEOTIDE SEQUENCE</scope>
    <source>
        <strain evidence="1">FGSC 1904</strain>
    </source>
</reference>
<organism evidence="1 2">
    <name type="scientific">Sordaria brevicollis</name>
    <dbReference type="NCBI Taxonomy" id="83679"/>
    <lineage>
        <taxon>Eukaryota</taxon>
        <taxon>Fungi</taxon>
        <taxon>Dikarya</taxon>
        <taxon>Ascomycota</taxon>
        <taxon>Pezizomycotina</taxon>
        <taxon>Sordariomycetes</taxon>
        <taxon>Sordariomycetidae</taxon>
        <taxon>Sordariales</taxon>
        <taxon>Sordariaceae</taxon>
        <taxon>Sordaria</taxon>
    </lineage>
</organism>
<evidence type="ECO:0000313" key="2">
    <source>
        <dbReference type="Proteomes" id="UP001281003"/>
    </source>
</evidence>
<gene>
    <name evidence="1" type="ORF">B0T20DRAFT_505706</name>
</gene>
<evidence type="ECO:0000313" key="1">
    <source>
        <dbReference type="EMBL" id="KAK3399819.1"/>
    </source>
</evidence>
<protein>
    <submittedName>
        <fullName evidence="1">Uncharacterized protein</fullName>
    </submittedName>
</protein>
<dbReference type="AlphaFoldDB" id="A0AAE0UDV0"/>
<dbReference type="Proteomes" id="UP001281003">
    <property type="component" value="Unassembled WGS sequence"/>
</dbReference>
<accession>A0AAE0UDV0</accession>
<sequence length="119" mass="13329">MCTQTTSQSLCSHCKELLLEITTEERCQKVIQAQAYTFSCGTKKTTRTKTLYPRKCAACVKKESQMTEKEKEMLEKNGLEKPKVERSASAMLLSPLAVVAGRGIRCHSCPSLWQLGRGR</sequence>
<keyword evidence="2" id="KW-1185">Reference proteome</keyword>
<dbReference type="EMBL" id="JAUTDP010000004">
    <property type="protein sequence ID" value="KAK3399819.1"/>
    <property type="molecule type" value="Genomic_DNA"/>
</dbReference>
<comment type="caution">
    <text evidence="1">The sequence shown here is derived from an EMBL/GenBank/DDBJ whole genome shotgun (WGS) entry which is preliminary data.</text>
</comment>
<name>A0AAE0UDV0_SORBR</name>
<proteinExistence type="predicted"/>